<evidence type="ECO:0000256" key="1">
    <source>
        <dbReference type="ARBA" id="ARBA00023015"/>
    </source>
</evidence>
<keyword evidence="3" id="KW-0804">Transcription</keyword>
<keyword evidence="1" id="KW-0805">Transcription regulation</keyword>
<dbReference type="EMBL" id="BAABCA010000006">
    <property type="protein sequence ID" value="GAA4238326.1"/>
    <property type="molecule type" value="Genomic_DNA"/>
</dbReference>
<evidence type="ECO:0000313" key="6">
    <source>
        <dbReference type="Proteomes" id="UP001501496"/>
    </source>
</evidence>
<dbReference type="PANTHER" id="PTHR43280">
    <property type="entry name" value="ARAC-FAMILY TRANSCRIPTIONAL REGULATOR"/>
    <property type="match status" value="1"/>
</dbReference>
<keyword evidence="2" id="KW-0238">DNA-binding</keyword>
<proteinExistence type="predicted"/>
<dbReference type="PROSITE" id="PS01124">
    <property type="entry name" value="HTH_ARAC_FAMILY_2"/>
    <property type="match status" value="1"/>
</dbReference>
<organism evidence="5 6">
    <name type="scientific">Postechiella marina</name>
    <dbReference type="NCBI Taxonomy" id="943941"/>
    <lineage>
        <taxon>Bacteria</taxon>
        <taxon>Pseudomonadati</taxon>
        <taxon>Bacteroidota</taxon>
        <taxon>Flavobacteriia</taxon>
        <taxon>Flavobacteriales</taxon>
        <taxon>Flavobacteriaceae</taxon>
        <taxon>Postechiella</taxon>
    </lineage>
</organism>
<dbReference type="InterPro" id="IPR018062">
    <property type="entry name" value="HTH_AraC-typ_CS"/>
</dbReference>
<name>A0ABP8CEL9_9FLAO</name>
<dbReference type="SUPFAM" id="SSF46689">
    <property type="entry name" value="Homeodomain-like"/>
    <property type="match status" value="2"/>
</dbReference>
<dbReference type="InterPro" id="IPR020449">
    <property type="entry name" value="Tscrpt_reg_AraC-type_HTH"/>
</dbReference>
<evidence type="ECO:0000256" key="3">
    <source>
        <dbReference type="ARBA" id="ARBA00023163"/>
    </source>
</evidence>
<dbReference type="PANTHER" id="PTHR43280:SF28">
    <property type="entry name" value="HTH-TYPE TRANSCRIPTIONAL ACTIVATOR RHAS"/>
    <property type="match status" value="1"/>
</dbReference>
<keyword evidence="6" id="KW-1185">Reference proteome</keyword>
<dbReference type="SMART" id="SM00342">
    <property type="entry name" value="HTH_ARAC"/>
    <property type="match status" value="1"/>
</dbReference>
<dbReference type="RefSeq" id="WP_344788966.1">
    <property type="nucleotide sequence ID" value="NZ_BAABCA010000006.1"/>
</dbReference>
<protein>
    <recommendedName>
        <fullName evidence="4">HTH araC/xylS-type domain-containing protein</fullName>
    </recommendedName>
</protein>
<reference evidence="6" key="1">
    <citation type="journal article" date="2019" name="Int. J. Syst. Evol. Microbiol.">
        <title>The Global Catalogue of Microorganisms (GCM) 10K type strain sequencing project: providing services to taxonomists for standard genome sequencing and annotation.</title>
        <authorList>
            <consortium name="The Broad Institute Genomics Platform"/>
            <consortium name="The Broad Institute Genome Sequencing Center for Infectious Disease"/>
            <person name="Wu L."/>
            <person name="Ma J."/>
        </authorList>
    </citation>
    <scope>NUCLEOTIDE SEQUENCE [LARGE SCALE GENOMIC DNA]</scope>
    <source>
        <strain evidence="6">JCM 17630</strain>
    </source>
</reference>
<feature type="domain" description="HTH araC/xylS-type" evidence="4">
    <location>
        <begin position="182"/>
        <end position="280"/>
    </location>
</feature>
<evidence type="ECO:0000313" key="5">
    <source>
        <dbReference type="EMBL" id="GAA4238326.1"/>
    </source>
</evidence>
<dbReference type="PROSITE" id="PS00041">
    <property type="entry name" value="HTH_ARAC_FAMILY_1"/>
    <property type="match status" value="1"/>
</dbReference>
<accession>A0ABP8CEL9</accession>
<comment type="caution">
    <text evidence="5">The sequence shown here is derived from an EMBL/GenBank/DDBJ whole genome shotgun (WGS) entry which is preliminary data.</text>
</comment>
<dbReference type="PRINTS" id="PR00032">
    <property type="entry name" value="HTHARAC"/>
</dbReference>
<dbReference type="Gene3D" id="1.10.10.60">
    <property type="entry name" value="Homeodomain-like"/>
    <property type="match status" value="2"/>
</dbReference>
<evidence type="ECO:0000259" key="4">
    <source>
        <dbReference type="PROSITE" id="PS01124"/>
    </source>
</evidence>
<evidence type="ECO:0000256" key="2">
    <source>
        <dbReference type="ARBA" id="ARBA00023125"/>
    </source>
</evidence>
<gene>
    <name evidence="5" type="ORF">GCM10022291_28370</name>
</gene>
<dbReference type="InterPro" id="IPR009057">
    <property type="entry name" value="Homeodomain-like_sf"/>
</dbReference>
<sequence length="284" mass="33013">MYKELESLTLDILHAGYAKLDSSWKYDDVISPFSRLFYVTTGNASVFYTNQWFKLEPGYLYLIPSFTYNSYYCEKYHEQFYVSFFEEVQQGMSIYNLKQFKYKVKATKNDALYFKRLVEINPDKVVTDSKPKAHINRSLSEKNKGFNAHHYMETQGILSVLFSRFILDADVDNLGGSDGDLNKVLIYIAKNLKNDLSIAVLARYCNFSEDHFSRSFNASFGIRPNKYIQQKRIEKAQFLLVTTEKSLKQIAAEVGLANISYFSRTFKKIVGNSPANFRKQHFDI</sequence>
<dbReference type="Proteomes" id="UP001501496">
    <property type="component" value="Unassembled WGS sequence"/>
</dbReference>
<dbReference type="Pfam" id="PF12833">
    <property type="entry name" value="HTH_18"/>
    <property type="match status" value="1"/>
</dbReference>
<dbReference type="InterPro" id="IPR018060">
    <property type="entry name" value="HTH_AraC"/>
</dbReference>